<comment type="caution">
    <text evidence="1">The sequence shown here is derived from an EMBL/GenBank/DDBJ whole genome shotgun (WGS) entry which is preliminary data.</text>
</comment>
<reference evidence="1 2" key="1">
    <citation type="submission" date="2016-07" db="EMBL/GenBank/DDBJ databases">
        <title>Draft genome of Scalindua rubra, obtained from a brine-seawater interface in the Red Sea, sheds light on salt adaptation in anammox bacteria.</title>
        <authorList>
            <person name="Speth D.R."/>
            <person name="Lagkouvardos I."/>
            <person name="Wang Y."/>
            <person name="Qian P.-Y."/>
            <person name="Dutilh B.E."/>
            <person name="Jetten M.S."/>
        </authorList>
    </citation>
    <scope>NUCLEOTIDE SEQUENCE [LARGE SCALE GENOMIC DNA]</scope>
    <source>
        <strain evidence="1">BSI-1</strain>
    </source>
</reference>
<protein>
    <submittedName>
        <fullName evidence="1">Uncharacterized protein</fullName>
    </submittedName>
</protein>
<name>A0A1E3X629_9BACT</name>
<gene>
    <name evidence="1" type="ORF">SCARUB_03776</name>
</gene>
<dbReference type="EMBL" id="MAYW01000143">
    <property type="protein sequence ID" value="ODS31110.1"/>
    <property type="molecule type" value="Genomic_DNA"/>
</dbReference>
<sequence>MCGCIKIKRVKKTLTFNTKKGKVKVPNLEFYECDSCKEQFFGEKANNKN</sequence>
<dbReference type="Proteomes" id="UP000094056">
    <property type="component" value="Unassembled WGS sequence"/>
</dbReference>
<evidence type="ECO:0000313" key="1">
    <source>
        <dbReference type="EMBL" id="ODS31110.1"/>
    </source>
</evidence>
<proteinExistence type="predicted"/>
<organism evidence="1 2">
    <name type="scientific">Candidatus Scalindua rubra</name>
    <dbReference type="NCBI Taxonomy" id="1872076"/>
    <lineage>
        <taxon>Bacteria</taxon>
        <taxon>Pseudomonadati</taxon>
        <taxon>Planctomycetota</taxon>
        <taxon>Candidatus Brocadiia</taxon>
        <taxon>Candidatus Brocadiales</taxon>
        <taxon>Candidatus Scalinduaceae</taxon>
        <taxon>Candidatus Scalindua</taxon>
    </lineage>
</organism>
<evidence type="ECO:0000313" key="2">
    <source>
        <dbReference type="Proteomes" id="UP000094056"/>
    </source>
</evidence>
<dbReference type="Gene3D" id="3.10.20.860">
    <property type="match status" value="1"/>
</dbReference>
<accession>A0A1E3X629</accession>
<dbReference type="AlphaFoldDB" id="A0A1E3X629"/>